<evidence type="ECO:0000256" key="6">
    <source>
        <dbReference type="ARBA" id="ARBA00023054"/>
    </source>
</evidence>
<comment type="subcellular location">
    <subcellularLocation>
        <location evidence="1">Membrane</location>
        <topology evidence="1">Single-pass type II membrane protein</topology>
    </subcellularLocation>
</comment>
<evidence type="ECO:0000256" key="10">
    <source>
        <dbReference type="SAM" id="Phobius"/>
    </source>
</evidence>
<sequence>MRPGGKSPPFLAIGLVVTIIILGFNYWSLSAKNGEQANEIALMESELRLVNAKKVSAEKRSDAISDKVKDLEEEIQKQKEAIASLKNDQATLELAKKRLEKENEDFKSQLVTAATQKETCEKELQNKKIDLDNEQKKGKTCSESECVLFVTETRQKVLKEVHEAAGSQPLVKMLEKNMDLGDLRESVISMKTVLEQGGKDQPLKAGQLAENQPAGDKGEPVKTQHGGVAPVNHEHAKQVGPQIPNANEQQGQPKPVGPSKLEADRAHERAVPTTTASHIALHTEDTTVPVKPKKATPKINDKATPKINDNKVDLEENEDPNIKEGDINHVAHDEDEYDDEDDDDADKVALRYEQKEENNDVKKDDEAVDFMAQRN</sequence>
<feature type="coiled-coil region" evidence="8">
    <location>
        <begin position="40"/>
        <end position="137"/>
    </location>
</feature>
<dbReference type="GO" id="GO:0016020">
    <property type="term" value="C:membrane"/>
    <property type="evidence" value="ECO:0007669"/>
    <property type="project" value="UniProtKB-SubCell"/>
</dbReference>
<evidence type="ECO:0000313" key="11">
    <source>
        <dbReference type="EMBL" id="KAH3836635.1"/>
    </source>
</evidence>
<keyword evidence="6 8" id="KW-0175">Coiled coil</keyword>
<feature type="compositionally biased region" description="Basic and acidic residues" evidence="9">
    <location>
        <begin position="299"/>
        <end position="332"/>
    </location>
</feature>
<evidence type="ECO:0000256" key="5">
    <source>
        <dbReference type="ARBA" id="ARBA00022989"/>
    </source>
</evidence>
<reference evidence="11" key="2">
    <citation type="submission" date="2020-11" db="EMBL/GenBank/DDBJ databases">
        <authorList>
            <person name="McCartney M.A."/>
            <person name="Auch B."/>
            <person name="Kono T."/>
            <person name="Mallez S."/>
            <person name="Becker A."/>
            <person name="Gohl D.M."/>
            <person name="Silverstein K.A.T."/>
            <person name="Koren S."/>
            <person name="Bechman K.B."/>
            <person name="Herman A."/>
            <person name="Abrahante J.E."/>
            <person name="Garbe J."/>
        </authorList>
    </citation>
    <scope>NUCLEOTIDE SEQUENCE</scope>
    <source>
        <strain evidence="11">Duluth1</strain>
        <tissue evidence="11">Whole animal</tissue>
    </source>
</reference>
<evidence type="ECO:0000313" key="12">
    <source>
        <dbReference type="Proteomes" id="UP000828390"/>
    </source>
</evidence>
<organism evidence="11 12">
    <name type="scientific">Dreissena polymorpha</name>
    <name type="common">Zebra mussel</name>
    <name type="synonym">Mytilus polymorpha</name>
    <dbReference type="NCBI Taxonomy" id="45954"/>
    <lineage>
        <taxon>Eukaryota</taxon>
        <taxon>Metazoa</taxon>
        <taxon>Spiralia</taxon>
        <taxon>Lophotrochozoa</taxon>
        <taxon>Mollusca</taxon>
        <taxon>Bivalvia</taxon>
        <taxon>Autobranchia</taxon>
        <taxon>Heteroconchia</taxon>
        <taxon>Euheterodonta</taxon>
        <taxon>Imparidentia</taxon>
        <taxon>Neoheterodontei</taxon>
        <taxon>Myida</taxon>
        <taxon>Dreissenoidea</taxon>
        <taxon>Dreissenidae</taxon>
        <taxon>Dreissena</taxon>
    </lineage>
</organism>
<keyword evidence="3 10" id="KW-0812">Transmembrane</keyword>
<dbReference type="Proteomes" id="UP000828390">
    <property type="component" value="Unassembled WGS sequence"/>
</dbReference>
<comment type="caution">
    <text evidence="11">The sequence shown here is derived from an EMBL/GenBank/DDBJ whole genome shotgun (WGS) entry which is preliminary data.</text>
</comment>
<accession>A0A9D4KBS6</accession>
<evidence type="ECO:0000256" key="8">
    <source>
        <dbReference type="SAM" id="Coils"/>
    </source>
</evidence>
<dbReference type="PANTHER" id="PTHR15896">
    <property type="entry name" value="GOLGI PHOSPHOPROTEIN 2/GP73-RELATED"/>
    <property type="match status" value="1"/>
</dbReference>
<feature type="region of interest" description="Disordered" evidence="9">
    <location>
        <begin position="233"/>
        <end position="375"/>
    </location>
</feature>
<evidence type="ECO:0000256" key="4">
    <source>
        <dbReference type="ARBA" id="ARBA00022968"/>
    </source>
</evidence>
<feature type="compositionally biased region" description="Basic and acidic residues" evidence="9">
    <location>
        <begin position="261"/>
        <end position="270"/>
    </location>
</feature>
<proteinExistence type="inferred from homology"/>
<dbReference type="EMBL" id="JAIWYP010000004">
    <property type="protein sequence ID" value="KAH3836635.1"/>
    <property type="molecule type" value="Genomic_DNA"/>
</dbReference>
<feature type="compositionally biased region" description="Basic and acidic residues" evidence="9">
    <location>
        <begin position="346"/>
        <end position="365"/>
    </location>
</feature>
<dbReference type="PANTHER" id="PTHR15896:SF10">
    <property type="entry name" value="CHROMOSOME UNDETERMINED SCAFFOLD_98, WHOLE GENOME SHOTGUN SEQUENCE"/>
    <property type="match status" value="1"/>
</dbReference>
<evidence type="ECO:0000256" key="7">
    <source>
        <dbReference type="ARBA" id="ARBA00023136"/>
    </source>
</evidence>
<keyword evidence="4" id="KW-0735">Signal-anchor</keyword>
<keyword evidence="7 10" id="KW-0472">Membrane</keyword>
<evidence type="ECO:0000256" key="3">
    <source>
        <dbReference type="ARBA" id="ARBA00022692"/>
    </source>
</evidence>
<feature type="compositionally biased region" description="Acidic residues" evidence="9">
    <location>
        <begin position="333"/>
        <end position="345"/>
    </location>
</feature>
<dbReference type="InterPro" id="IPR026139">
    <property type="entry name" value="GOLM1/CASC4"/>
</dbReference>
<name>A0A9D4KBS6_DREPO</name>
<evidence type="ECO:0000256" key="9">
    <source>
        <dbReference type="SAM" id="MobiDB-lite"/>
    </source>
</evidence>
<dbReference type="AlphaFoldDB" id="A0A9D4KBS6"/>
<feature type="transmembrane region" description="Helical" evidence="10">
    <location>
        <begin position="9"/>
        <end position="29"/>
    </location>
</feature>
<comment type="similarity">
    <text evidence="2">Belongs to the GOLM family.</text>
</comment>
<keyword evidence="12" id="KW-1185">Reference proteome</keyword>
<evidence type="ECO:0008006" key="13">
    <source>
        <dbReference type="Google" id="ProtNLM"/>
    </source>
</evidence>
<gene>
    <name evidence="11" type="ORF">DPMN_110006</name>
</gene>
<reference evidence="11" key="1">
    <citation type="journal article" date="2019" name="bioRxiv">
        <title>The Genome of the Zebra Mussel, Dreissena polymorpha: A Resource for Invasive Species Research.</title>
        <authorList>
            <person name="McCartney M.A."/>
            <person name="Auch B."/>
            <person name="Kono T."/>
            <person name="Mallez S."/>
            <person name="Zhang Y."/>
            <person name="Obille A."/>
            <person name="Becker A."/>
            <person name="Abrahante J.E."/>
            <person name="Garbe J."/>
            <person name="Badalamenti J.P."/>
            <person name="Herman A."/>
            <person name="Mangelson H."/>
            <person name="Liachko I."/>
            <person name="Sullivan S."/>
            <person name="Sone E.D."/>
            <person name="Koren S."/>
            <person name="Silverstein K.A.T."/>
            <person name="Beckman K.B."/>
            <person name="Gohl D.M."/>
        </authorList>
    </citation>
    <scope>NUCLEOTIDE SEQUENCE</scope>
    <source>
        <strain evidence="11">Duluth1</strain>
        <tissue evidence="11">Whole animal</tissue>
    </source>
</reference>
<evidence type="ECO:0000256" key="1">
    <source>
        <dbReference type="ARBA" id="ARBA00004606"/>
    </source>
</evidence>
<protein>
    <recommendedName>
        <fullName evidence="13">Golgi membrane protein 1</fullName>
    </recommendedName>
</protein>
<keyword evidence="5 10" id="KW-1133">Transmembrane helix</keyword>
<evidence type="ECO:0000256" key="2">
    <source>
        <dbReference type="ARBA" id="ARBA00007474"/>
    </source>
</evidence>